<reference evidence="1" key="1">
    <citation type="submission" date="2020-08" db="EMBL/GenBank/DDBJ databases">
        <title>Multicomponent nature underlies the extraordinary mechanical properties of spider dragline silk.</title>
        <authorList>
            <person name="Kono N."/>
            <person name="Nakamura H."/>
            <person name="Mori M."/>
            <person name="Yoshida Y."/>
            <person name="Ohtoshi R."/>
            <person name="Malay A.D."/>
            <person name="Moran D.A.P."/>
            <person name="Tomita M."/>
            <person name="Numata K."/>
            <person name="Arakawa K."/>
        </authorList>
    </citation>
    <scope>NUCLEOTIDE SEQUENCE</scope>
</reference>
<evidence type="ECO:0000313" key="2">
    <source>
        <dbReference type="Proteomes" id="UP000887159"/>
    </source>
</evidence>
<proteinExistence type="predicted"/>
<comment type="caution">
    <text evidence="1">The sequence shown here is derived from an EMBL/GenBank/DDBJ whole genome shotgun (WGS) entry which is preliminary data.</text>
</comment>
<dbReference type="Proteomes" id="UP000887159">
    <property type="component" value="Unassembled WGS sequence"/>
</dbReference>
<evidence type="ECO:0000313" key="1">
    <source>
        <dbReference type="EMBL" id="GFY11790.1"/>
    </source>
</evidence>
<accession>A0A8X6SIF6</accession>
<gene>
    <name evidence="1" type="ORF">TNCV_1529821</name>
</gene>
<dbReference type="AlphaFoldDB" id="A0A8X6SIF6"/>
<name>A0A8X6SIF6_TRICX</name>
<dbReference type="EMBL" id="BMAU01021308">
    <property type="protein sequence ID" value="GFY11790.1"/>
    <property type="molecule type" value="Genomic_DNA"/>
</dbReference>
<sequence length="81" mass="9284">MSEVPRRRVLSGFEAEDYPFAGSSWIKNYIDDIRTGSCSPWISGRVDDEEMIPTACGLSQSVDANRFQMMNFYRIRVLLLS</sequence>
<keyword evidence="2" id="KW-1185">Reference proteome</keyword>
<organism evidence="1 2">
    <name type="scientific">Trichonephila clavipes</name>
    <name type="common">Golden silk orbweaver</name>
    <name type="synonym">Nephila clavipes</name>
    <dbReference type="NCBI Taxonomy" id="2585209"/>
    <lineage>
        <taxon>Eukaryota</taxon>
        <taxon>Metazoa</taxon>
        <taxon>Ecdysozoa</taxon>
        <taxon>Arthropoda</taxon>
        <taxon>Chelicerata</taxon>
        <taxon>Arachnida</taxon>
        <taxon>Araneae</taxon>
        <taxon>Araneomorphae</taxon>
        <taxon>Entelegynae</taxon>
        <taxon>Araneoidea</taxon>
        <taxon>Nephilidae</taxon>
        <taxon>Trichonephila</taxon>
    </lineage>
</organism>
<protein>
    <submittedName>
        <fullName evidence="1">Uncharacterized protein</fullName>
    </submittedName>
</protein>